<evidence type="ECO:0000259" key="3">
    <source>
        <dbReference type="PROSITE" id="PS50880"/>
    </source>
</evidence>
<dbReference type="SMART" id="SM00436">
    <property type="entry name" value="TOP1Bc"/>
    <property type="match status" value="1"/>
</dbReference>
<dbReference type="GO" id="GO:0003677">
    <property type="term" value="F:DNA binding"/>
    <property type="evidence" value="ECO:0007669"/>
    <property type="project" value="UniProtKB-KW"/>
</dbReference>
<dbReference type="GO" id="GO:0005634">
    <property type="term" value="C:nucleus"/>
    <property type="evidence" value="ECO:0007669"/>
    <property type="project" value="TreeGrafter"/>
</dbReference>
<dbReference type="InterPro" id="IPR023405">
    <property type="entry name" value="Topo_IA_core_domain"/>
</dbReference>
<dbReference type="InterPro" id="IPR003601">
    <property type="entry name" value="Topo_IA_2"/>
</dbReference>
<comment type="catalytic activity">
    <reaction evidence="2">
        <text>ATP-independent breakage of single-stranded DNA, followed by passage and rejoining.</text>
        <dbReference type="EC" id="5.6.2.1"/>
    </reaction>
</comment>
<dbReference type="PANTHER" id="PTHR11390">
    <property type="entry name" value="PROKARYOTIC DNA TOPOISOMERASE"/>
    <property type="match status" value="1"/>
</dbReference>
<dbReference type="InterPro" id="IPR034144">
    <property type="entry name" value="TOPRIM_TopoIII"/>
</dbReference>
<dbReference type="PANTHER" id="PTHR11390:SF20">
    <property type="entry name" value="DNA TOPOISOMERASE 3-BETA-1"/>
    <property type="match status" value="1"/>
</dbReference>
<proteinExistence type="inferred from homology"/>
<sequence>MKTVLMVAEKPSLAQSLAKILSNGSMTSRKGMNGACSVHDYTGRFNGEQVHFKMTSVCGHVMGVDFPGRYNNWDKVDPVELFTAPITKKEANPNLHMPNFLRKEATNADYLVLWLDCDKEGENICFEVIDCVCGVMNRVHGQQIYRARFSAITETDIKRAMNTLVEPNKNEALSVDARQELDLRIGCAFTRYQTRFFQNRYGDLDSTVISYGPCQTPTLGFCVERHDKIQSFKPEPYWVINVTVSLPDGKSLKLDWERVRLFDREVANMFVSRIKCGDGAQ</sequence>
<dbReference type="EMBL" id="BLXT01002372">
    <property type="protein sequence ID" value="GFN93892.1"/>
    <property type="molecule type" value="Genomic_DNA"/>
</dbReference>
<dbReference type="Pfam" id="PF01131">
    <property type="entry name" value="Topoisom_bac"/>
    <property type="match status" value="1"/>
</dbReference>
<dbReference type="PROSITE" id="PS52039">
    <property type="entry name" value="TOPO_IA_2"/>
    <property type="match status" value="1"/>
</dbReference>
<dbReference type="InterPro" id="IPR013825">
    <property type="entry name" value="Topo_IA_cen_sub2"/>
</dbReference>
<keyword evidence="2" id="KW-0238">DNA-binding</keyword>
<keyword evidence="1 2" id="KW-0413">Isomerase</keyword>
<dbReference type="PROSITE" id="PS50880">
    <property type="entry name" value="TOPRIM"/>
    <property type="match status" value="1"/>
</dbReference>
<evidence type="ECO:0000313" key="6">
    <source>
        <dbReference type="Proteomes" id="UP000735302"/>
    </source>
</evidence>
<feature type="domain" description="Topo IA-type catalytic" evidence="4">
    <location>
        <begin position="168"/>
        <end position="281"/>
    </location>
</feature>
<dbReference type="Proteomes" id="UP000735302">
    <property type="component" value="Unassembled WGS sequence"/>
</dbReference>
<accession>A0AAV3ZHE6</accession>
<dbReference type="AlphaFoldDB" id="A0AAV3ZHE6"/>
<comment type="caution">
    <text evidence="5">The sequence shown here is derived from an EMBL/GenBank/DDBJ whole genome shotgun (WGS) entry which is preliminary data.</text>
</comment>
<organism evidence="5 6">
    <name type="scientific">Plakobranchus ocellatus</name>
    <dbReference type="NCBI Taxonomy" id="259542"/>
    <lineage>
        <taxon>Eukaryota</taxon>
        <taxon>Metazoa</taxon>
        <taxon>Spiralia</taxon>
        <taxon>Lophotrochozoa</taxon>
        <taxon>Mollusca</taxon>
        <taxon>Gastropoda</taxon>
        <taxon>Heterobranchia</taxon>
        <taxon>Euthyneura</taxon>
        <taxon>Panpulmonata</taxon>
        <taxon>Sacoglossa</taxon>
        <taxon>Placobranchoidea</taxon>
        <taxon>Plakobranchidae</taxon>
        <taxon>Plakobranchus</taxon>
    </lineage>
</organism>
<feature type="domain" description="Toprim" evidence="3">
    <location>
        <begin position="3"/>
        <end position="152"/>
    </location>
</feature>
<dbReference type="GO" id="GO:0006310">
    <property type="term" value="P:DNA recombination"/>
    <property type="evidence" value="ECO:0007669"/>
    <property type="project" value="TreeGrafter"/>
</dbReference>
<dbReference type="GO" id="GO:0006265">
    <property type="term" value="P:DNA topological change"/>
    <property type="evidence" value="ECO:0007669"/>
    <property type="project" value="InterPro"/>
</dbReference>
<dbReference type="Pfam" id="PF01751">
    <property type="entry name" value="Toprim"/>
    <property type="match status" value="1"/>
</dbReference>
<keyword evidence="6" id="KW-1185">Reference proteome</keyword>
<dbReference type="SMART" id="SM00493">
    <property type="entry name" value="TOPRIM"/>
    <property type="match status" value="1"/>
</dbReference>
<dbReference type="InterPro" id="IPR000380">
    <property type="entry name" value="Topo_IA"/>
</dbReference>
<dbReference type="Gene3D" id="2.70.20.10">
    <property type="entry name" value="Topoisomerase I, domain 3"/>
    <property type="match status" value="1"/>
</dbReference>
<dbReference type="Gene3D" id="1.10.460.10">
    <property type="entry name" value="Topoisomerase I, domain 2"/>
    <property type="match status" value="1"/>
</dbReference>
<evidence type="ECO:0000313" key="5">
    <source>
        <dbReference type="EMBL" id="GFN93892.1"/>
    </source>
</evidence>
<reference evidence="5 6" key="1">
    <citation type="journal article" date="2021" name="Elife">
        <title>Chloroplast acquisition without the gene transfer in kleptoplastic sea slugs, Plakobranchus ocellatus.</title>
        <authorList>
            <person name="Maeda T."/>
            <person name="Takahashi S."/>
            <person name="Yoshida T."/>
            <person name="Shimamura S."/>
            <person name="Takaki Y."/>
            <person name="Nagai Y."/>
            <person name="Toyoda A."/>
            <person name="Suzuki Y."/>
            <person name="Arimoto A."/>
            <person name="Ishii H."/>
            <person name="Satoh N."/>
            <person name="Nishiyama T."/>
            <person name="Hasebe M."/>
            <person name="Maruyama T."/>
            <person name="Minagawa J."/>
            <person name="Obokata J."/>
            <person name="Shigenobu S."/>
        </authorList>
    </citation>
    <scope>NUCLEOTIDE SEQUENCE [LARGE SCALE GENOMIC DNA]</scope>
</reference>
<dbReference type="InterPro" id="IPR013497">
    <property type="entry name" value="Topo_IA_cen"/>
</dbReference>
<dbReference type="GO" id="GO:0006281">
    <property type="term" value="P:DNA repair"/>
    <property type="evidence" value="ECO:0007669"/>
    <property type="project" value="TreeGrafter"/>
</dbReference>
<comment type="similarity">
    <text evidence="2">Belongs to the type IA topoisomerase family.</text>
</comment>
<gene>
    <name evidence="5" type="ORF">PoB_002039800</name>
</gene>
<keyword evidence="2" id="KW-0799">Topoisomerase</keyword>
<dbReference type="CDD" id="cd03362">
    <property type="entry name" value="TOPRIM_TopoIA_TopoIII"/>
    <property type="match status" value="1"/>
</dbReference>
<evidence type="ECO:0000259" key="4">
    <source>
        <dbReference type="PROSITE" id="PS52039"/>
    </source>
</evidence>
<dbReference type="EC" id="5.6.2.1" evidence="2"/>
<dbReference type="InterPro" id="IPR013824">
    <property type="entry name" value="Topo_IA_cen_sub1"/>
</dbReference>
<dbReference type="Gene3D" id="3.40.50.140">
    <property type="match status" value="1"/>
</dbReference>
<protein>
    <recommendedName>
        <fullName evidence="2">DNA topoisomerase</fullName>
        <ecNumber evidence="2">5.6.2.1</ecNumber>
    </recommendedName>
</protein>
<name>A0AAV3ZHE6_9GAST</name>
<evidence type="ECO:0000256" key="1">
    <source>
        <dbReference type="ARBA" id="ARBA00023235"/>
    </source>
</evidence>
<dbReference type="SUPFAM" id="SSF56712">
    <property type="entry name" value="Prokaryotic type I DNA topoisomerase"/>
    <property type="match status" value="1"/>
</dbReference>
<comment type="function">
    <text evidence="2">Introduces a single-strand break via transesterification at a target site in duplex DNA. Releases the supercoiling and torsional tension of DNA introduced during the DNA replication and transcription by transiently cleaving and rejoining one strand of the DNA duplex. The scissile phosphodiester is attacked by the catalytic tyrosine of the enzyme, resulting in the formation of a DNA-(5'-phosphotyrosyl)-enzyme intermediate and the expulsion of a 3'-OH DNA strand.</text>
</comment>
<evidence type="ECO:0000256" key="2">
    <source>
        <dbReference type="RuleBase" id="RU362092"/>
    </source>
</evidence>
<dbReference type="InterPro" id="IPR006171">
    <property type="entry name" value="TOPRIM_dom"/>
</dbReference>
<dbReference type="GO" id="GO:0003917">
    <property type="term" value="F:DNA topoisomerase type I (single strand cut, ATP-independent) activity"/>
    <property type="evidence" value="ECO:0007669"/>
    <property type="project" value="UniProtKB-EC"/>
</dbReference>
<dbReference type="FunFam" id="3.40.50.140:FF:000002">
    <property type="entry name" value="DNA topoisomerase"/>
    <property type="match status" value="1"/>
</dbReference>